<organism evidence="1 2">
    <name type="scientific">Halorientalis brevis</name>
    <dbReference type="NCBI Taxonomy" id="1126241"/>
    <lineage>
        <taxon>Archaea</taxon>
        <taxon>Methanobacteriati</taxon>
        <taxon>Methanobacteriota</taxon>
        <taxon>Stenosarchaea group</taxon>
        <taxon>Halobacteria</taxon>
        <taxon>Halobacteriales</taxon>
        <taxon>Haloarculaceae</taxon>
        <taxon>Halorientalis</taxon>
    </lineage>
</organism>
<dbReference type="Proteomes" id="UP001597119">
    <property type="component" value="Unassembled WGS sequence"/>
</dbReference>
<keyword evidence="2" id="KW-1185">Reference proteome</keyword>
<dbReference type="Pfam" id="PF26029">
    <property type="entry name" value="DUF8007"/>
    <property type="match status" value="1"/>
</dbReference>
<protein>
    <submittedName>
        <fullName evidence="1">Uncharacterized protein</fullName>
    </submittedName>
</protein>
<reference evidence="1 2" key="1">
    <citation type="journal article" date="2019" name="Int. J. Syst. Evol. Microbiol.">
        <title>The Global Catalogue of Microorganisms (GCM) 10K type strain sequencing project: providing services to taxonomists for standard genome sequencing and annotation.</title>
        <authorList>
            <consortium name="The Broad Institute Genomics Platform"/>
            <consortium name="The Broad Institute Genome Sequencing Center for Infectious Disease"/>
            <person name="Wu L."/>
            <person name="Ma J."/>
        </authorList>
    </citation>
    <scope>NUCLEOTIDE SEQUENCE [LARGE SCALE GENOMIC DNA]</scope>
    <source>
        <strain evidence="1 2">CGMCC 1.12125</strain>
    </source>
</reference>
<proteinExistence type="predicted"/>
<accession>A0ABD6CAE3</accession>
<evidence type="ECO:0000313" key="2">
    <source>
        <dbReference type="Proteomes" id="UP001597119"/>
    </source>
</evidence>
<sequence>MGSSDTEACGRCGMTTVVSATEDGDGEGGADVFDGGRIEVAEADLRTVAWPARLLGRAKRRLNEVAMRLTYDR</sequence>
<comment type="caution">
    <text evidence="1">The sequence shown here is derived from an EMBL/GenBank/DDBJ whole genome shotgun (WGS) entry which is preliminary data.</text>
</comment>
<dbReference type="RefSeq" id="WP_247379894.1">
    <property type="nucleotide sequence ID" value="NZ_JALLGV010000007.1"/>
</dbReference>
<name>A0ABD6CAE3_9EURY</name>
<dbReference type="AlphaFoldDB" id="A0ABD6CAE3"/>
<gene>
    <name evidence="1" type="ORF">ACFR9U_05230</name>
</gene>
<dbReference type="InterPro" id="IPR058320">
    <property type="entry name" value="DUF8007"/>
</dbReference>
<dbReference type="EMBL" id="JBHUDJ010000002">
    <property type="protein sequence ID" value="MFD1586373.1"/>
    <property type="molecule type" value="Genomic_DNA"/>
</dbReference>
<evidence type="ECO:0000313" key="1">
    <source>
        <dbReference type="EMBL" id="MFD1586373.1"/>
    </source>
</evidence>